<dbReference type="Proteomes" id="UP000198862">
    <property type="component" value="Unassembled WGS sequence"/>
</dbReference>
<reference evidence="1 2" key="1">
    <citation type="submission" date="2016-10" db="EMBL/GenBank/DDBJ databases">
        <authorList>
            <person name="de Groot N.N."/>
        </authorList>
    </citation>
    <scope>NUCLEOTIDE SEQUENCE [LARGE SCALE GENOMIC DNA]</scope>
    <source>
        <strain evidence="1 2">DSM 6059</strain>
    </source>
</reference>
<proteinExistence type="predicted"/>
<dbReference type="RefSeq" id="WP_218156525.1">
    <property type="nucleotide sequence ID" value="NZ_FOLO01000022.1"/>
</dbReference>
<protein>
    <submittedName>
        <fullName evidence="1">Uncharacterized protein</fullName>
    </submittedName>
</protein>
<gene>
    <name evidence="1" type="ORF">SAMN02745724_02842</name>
</gene>
<evidence type="ECO:0000313" key="1">
    <source>
        <dbReference type="EMBL" id="SFC89695.1"/>
    </source>
</evidence>
<evidence type="ECO:0000313" key="2">
    <source>
        <dbReference type="Proteomes" id="UP000198862"/>
    </source>
</evidence>
<name>A0A1I1MWZ9_9GAMM</name>
<accession>A0A1I1MWZ9</accession>
<dbReference type="AlphaFoldDB" id="A0A1I1MWZ9"/>
<sequence>KFKSMTSDISFERTIDMVGSHTFYVEACNVSGVCGPQQSLTVSVTGIGKVTSFTAIPDNIITGQVTTLSWSLPLSFTGDAYYNLYVDKPDALERLKFDRMTTEIKFDRRINLPGIHTFYVEACDVSGKCGPKKSLLVTVSASGISVFKDIGGSLYLQIPQGLDHKYIKLVKDESNKWSVVELTQAEWNALSLTITGYTIELGDFNLDALSDFRLTSANNNIIITVLKTVSGYQVNEEIKINFLSIDLLGKPIVSNQESQ</sequence>
<keyword evidence="2" id="KW-1185">Reference proteome</keyword>
<dbReference type="STRING" id="1123010.SAMN02745724_02842"/>
<organism evidence="1 2">
    <name type="scientific">Pseudoalteromonas denitrificans DSM 6059</name>
    <dbReference type="NCBI Taxonomy" id="1123010"/>
    <lineage>
        <taxon>Bacteria</taxon>
        <taxon>Pseudomonadati</taxon>
        <taxon>Pseudomonadota</taxon>
        <taxon>Gammaproteobacteria</taxon>
        <taxon>Alteromonadales</taxon>
        <taxon>Pseudoalteromonadaceae</taxon>
        <taxon>Pseudoalteromonas</taxon>
    </lineage>
</organism>
<dbReference type="EMBL" id="FOLO01000022">
    <property type="protein sequence ID" value="SFC89695.1"/>
    <property type="molecule type" value="Genomic_DNA"/>
</dbReference>
<feature type="non-terminal residue" evidence="1">
    <location>
        <position position="1"/>
    </location>
</feature>